<dbReference type="InterPro" id="IPR003018">
    <property type="entry name" value="GAF"/>
</dbReference>
<feature type="coiled-coil region" evidence="9">
    <location>
        <begin position="172"/>
        <end position="202"/>
    </location>
</feature>
<dbReference type="PANTHER" id="PTHR42878:SF15">
    <property type="entry name" value="BACTERIOPHYTOCHROME"/>
    <property type="match status" value="1"/>
</dbReference>
<comment type="catalytic activity">
    <reaction evidence="1">
        <text>ATP + protein L-histidine = ADP + protein N-phospho-L-histidine.</text>
        <dbReference type="EC" id="2.7.13.3"/>
    </reaction>
</comment>
<evidence type="ECO:0000256" key="9">
    <source>
        <dbReference type="SAM" id="Coils"/>
    </source>
</evidence>
<dbReference type="AlphaFoldDB" id="A0A5B1L8T5"/>
<evidence type="ECO:0000256" key="4">
    <source>
        <dbReference type="ARBA" id="ARBA00022553"/>
    </source>
</evidence>
<dbReference type="EMBL" id="VUJV01000006">
    <property type="protein sequence ID" value="KAA1416856.1"/>
    <property type="molecule type" value="Genomic_DNA"/>
</dbReference>
<keyword evidence="5" id="KW-0808">Transferase</keyword>
<keyword evidence="12" id="KW-1185">Reference proteome</keyword>
<dbReference type="PANTHER" id="PTHR42878">
    <property type="entry name" value="TWO-COMPONENT HISTIDINE KINASE"/>
    <property type="match status" value="1"/>
</dbReference>
<evidence type="ECO:0000256" key="2">
    <source>
        <dbReference type="ARBA" id="ARBA00004236"/>
    </source>
</evidence>
<dbReference type="Gene3D" id="3.30.450.40">
    <property type="match status" value="1"/>
</dbReference>
<dbReference type="InterPro" id="IPR005467">
    <property type="entry name" value="His_kinase_dom"/>
</dbReference>
<organism evidence="11 12">
    <name type="scientific">Nocardioides humilatus</name>
    <dbReference type="NCBI Taxonomy" id="2607660"/>
    <lineage>
        <taxon>Bacteria</taxon>
        <taxon>Bacillati</taxon>
        <taxon>Actinomycetota</taxon>
        <taxon>Actinomycetes</taxon>
        <taxon>Propionibacteriales</taxon>
        <taxon>Nocardioidaceae</taxon>
        <taxon>Nocardioides</taxon>
    </lineage>
</organism>
<dbReference type="Pfam" id="PF02518">
    <property type="entry name" value="HATPase_c"/>
    <property type="match status" value="1"/>
</dbReference>
<dbReference type="PROSITE" id="PS50109">
    <property type="entry name" value="HIS_KIN"/>
    <property type="match status" value="1"/>
</dbReference>
<dbReference type="SUPFAM" id="SSF55781">
    <property type="entry name" value="GAF domain-like"/>
    <property type="match status" value="1"/>
</dbReference>
<dbReference type="SMART" id="SM00387">
    <property type="entry name" value="HATPase_c"/>
    <property type="match status" value="1"/>
</dbReference>
<dbReference type="InterPro" id="IPR029016">
    <property type="entry name" value="GAF-like_dom_sf"/>
</dbReference>
<dbReference type="InterPro" id="IPR036890">
    <property type="entry name" value="HATPase_C_sf"/>
</dbReference>
<dbReference type="InterPro" id="IPR003661">
    <property type="entry name" value="HisK_dim/P_dom"/>
</dbReference>
<evidence type="ECO:0000256" key="1">
    <source>
        <dbReference type="ARBA" id="ARBA00000085"/>
    </source>
</evidence>
<dbReference type="Pfam" id="PF00512">
    <property type="entry name" value="HisKA"/>
    <property type="match status" value="1"/>
</dbReference>
<sequence>MPTTDRLGFVSAVGKDQPVAPTTSTAADVAIARYRALEQPGGRDLQALAELAALVCDVPNAAINLITRDHQHQIAAAGIDPSVCSRDDSMCAVVLDSIEPVVCSDASEDPRFATNPFVSGEIDKVRFYASAPLITPEGTIIGRLCVFDTEPHELTPDKAILLNGLAARVLDVLELRLRTQQLEESLQELTRTQEELTRSNELLSLFAGQVSHDLRSPLTAVLANAELLATEPAVTQDPAVAELVHATTKAGHRMAAMIDTILGYAKVGASLERTRVRLDAVLDHVLDDLSPLLKDRSAQVERAALPEVAGDVDQLYAVLLNLLTNAVKFTPGDRTPVITVDAARTGNNWRVSVTDNGRGIPADQRESVFELHSRVDRSVEGSGIGLATARRAVEAHGGRIGVEDATDGGTTVWFTLPA</sequence>
<dbReference type="InterPro" id="IPR004358">
    <property type="entry name" value="Sig_transdc_His_kin-like_C"/>
</dbReference>
<dbReference type="PRINTS" id="PR00344">
    <property type="entry name" value="BCTRLSENSOR"/>
</dbReference>
<reference evidence="11 12" key="1">
    <citation type="submission" date="2019-09" db="EMBL/GenBank/DDBJ databases">
        <title>Nocardioides panacisoli sp. nov., isolated from the soil of a ginseng field.</title>
        <authorList>
            <person name="Cho C."/>
        </authorList>
    </citation>
    <scope>NUCLEOTIDE SEQUENCE [LARGE SCALE GENOMIC DNA]</scope>
    <source>
        <strain evidence="11 12">BN130099</strain>
    </source>
</reference>
<protein>
    <recommendedName>
        <fullName evidence="8">Sensor-like histidine kinase SenX3</fullName>
        <ecNumber evidence="3">2.7.13.3</ecNumber>
    </recommendedName>
</protein>
<dbReference type="Gene3D" id="3.30.565.10">
    <property type="entry name" value="Histidine kinase-like ATPase, C-terminal domain"/>
    <property type="match status" value="1"/>
</dbReference>
<name>A0A5B1L8T5_9ACTN</name>
<keyword evidence="9" id="KW-0175">Coiled coil</keyword>
<evidence type="ECO:0000256" key="7">
    <source>
        <dbReference type="ARBA" id="ARBA00023012"/>
    </source>
</evidence>
<dbReference type="SUPFAM" id="SSF55874">
    <property type="entry name" value="ATPase domain of HSP90 chaperone/DNA topoisomerase II/histidine kinase"/>
    <property type="match status" value="1"/>
</dbReference>
<evidence type="ECO:0000256" key="3">
    <source>
        <dbReference type="ARBA" id="ARBA00012438"/>
    </source>
</evidence>
<keyword evidence="4" id="KW-0597">Phosphoprotein</keyword>
<reference evidence="11 12" key="2">
    <citation type="submission" date="2019-09" db="EMBL/GenBank/DDBJ databases">
        <authorList>
            <person name="Jin C."/>
        </authorList>
    </citation>
    <scope>NUCLEOTIDE SEQUENCE [LARGE SCALE GENOMIC DNA]</scope>
    <source>
        <strain evidence="11 12">BN130099</strain>
    </source>
</reference>
<evidence type="ECO:0000313" key="12">
    <source>
        <dbReference type="Proteomes" id="UP000325003"/>
    </source>
</evidence>
<comment type="subcellular location">
    <subcellularLocation>
        <location evidence="2">Cell membrane</location>
    </subcellularLocation>
</comment>
<evidence type="ECO:0000259" key="10">
    <source>
        <dbReference type="PROSITE" id="PS50109"/>
    </source>
</evidence>
<dbReference type="CDD" id="cd00082">
    <property type="entry name" value="HisKA"/>
    <property type="match status" value="1"/>
</dbReference>
<accession>A0A5B1L8T5</accession>
<dbReference type="GO" id="GO:0030295">
    <property type="term" value="F:protein kinase activator activity"/>
    <property type="evidence" value="ECO:0007669"/>
    <property type="project" value="TreeGrafter"/>
</dbReference>
<evidence type="ECO:0000256" key="8">
    <source>
        <dbReference type="ARBA" id="ARBA00039401"/>
    </source>
</evidence>
<keyword evidence="6 11" id="KW-0418">Kinase</keyword>
<dbReference type="InterPro" id="IPR050351">
    <property type="entry name" value="BphY/WalK/GraS-like"/>
</dbReference>
<proteinExistence type="predicted"/>
<dbReference type="InterPro" id="IPR003594">
    <property type="entry name" value="HATPase_dom"/>
</dbReference>
<dbReference type="GO" id="GO:0007234">
    <property type="term" value="P:osmosensory signaling via phosphorelay pathway"/>
    <property type="evidence" value="ECO:0007669"/>
    <property type="project" value="TreeGrafter"/>
</dbReference>
<keyword evidence="7" id="KW-0902">Two-component regulatory system</keyword>
<dbReference type="InterPro" id="IPR036097">
    <property type="entry name" value="HisK_dim/P_sf"/>
</dbReference>
<comment type="caution">
    <text evidence="11">The sequence shown here is derived from an EMBL/GenBank/DDBJ whole genome shotgun (WGS) entry which is preliminary data.</text>
</comment>
<evidence type="ECO:0000256" key="5">
    <source>
        <dbReference type="ARBA" id="ARBA00022679"/>
    </source>
</evidence>
<gene>
    <name evidence="11" type="ORF">F0U44_16855</name>
</gene>
<dbReference type="GO" id="GO:0000156">
    <property type="term" value="F:phosphorelay response regulator activity"/>
    <property type="evidence" value="ECO:0007669"/>
    <property type="project" value="TreeGrafter"/>
</dbReference>
<evidence type="ECO:0000256" key="6">
    <source>
        <dbReference type="ARBA" id="ARBA00022777"/>
    </source>
</evidence>
<dbReference type="Proteomes" id="UP000325003">
    <property type="component" value="Unassembled WGS sequence"/>
</dbReference>
<dbReference type="FunFam" id="3.30.565.10:FF:000006">
    <property type="entry name" value="Sensor histidine kinase WalK"/>
    <property type="match status" value="1"/>
</dbReference>
<dbReference type="EC" id="2.7.13.3" evidence="3"/>
<dbReference type="GO" id="GO:0005886">
    <property type="term" value="C:plasma membrane"/>
    <property type="evidence" value="ECO:0007669"/>
    <property type="project" value="UniProtKB-SubCell"/>
</dbReference>
<dbReference type="SMART" id="SM00065">
    <property type="entry name" value="GAF"/>
    <property type="match status" value="1"/>
</dbReference>
<evidence type="ECO:0000313" key="11">
    <source>
        <dbReference type="EMBL" id="KAA1416856.1"/>
    </source>
</evidence>
<dbReference type="Gene3D" id="1.10.287.130">
    <property type="match status" value="1"/>
</dbReference>
<dbReference type="Pfam" id="PF13185">
    <property type="entry name" value="GAF_2"/>
    <property type="match status" value="1"/>
</dbReference>
<dbReference type="SUPFAM" id="SSF47384">
    <property type="entry name" value="Homodimeric domain of signal transducing histidine kinase"/>
    <property type="match status" value="1"/>
</dbReference>
<feature type="domain" description="Histidine kinase" evidence="10">
    <location>
        <begin position="209"/>
        <end position="418"/>
    </location>
</feature>
<dbReference type="SMART" id="SM00388">
    <property type="entry name" value="HisKA"/>
    <property type="match status" value="1"/>
</dbReference>
<dbReference type="GO" id="GO:0000155">
    <property type="term" value="F:phosphorelay sensor kinase activity"/>
    <property type="evidence" value="ECO:0007669"/>
    <property type="project" value="InterPro"/>
</dbReference>